<dbReference type="GO" id="GO:0003989">
    <property type="term" value="F:acetyl-CoA carboxylase activity"/>
    <property type="evidence" value="ECO:0007669"/>
    <property type="project" value="InterPro"/>
</dbReference>
<evidence type="ECO:0000256" key="5">
    <source>
        <dbReference type="ARBA" id="ARBA00023098"/>
    </source>
</evidence>
<dbReference type="InterPro" id="IPR050709">
    <property type="entry name" value="Biotin_Carboxyl_Carrier/Decarb"/>
</dbReference>
<dbReference type="Gene3D" id="2.40.50.100">
    <property type="match status" value="1"/>
</dbReference>
<dbReference type="PANTHER" id="PTHR45266:SF3">
    <property type="entry name" value="OXALOACETATE DECARBOXYLASE ALPHA CHAIN"/>
    <property type="match status" value="1"/>
</dbReference>
<evidence type="ECO:0000256" key="1">
    <source>
        <dbReference type="ARBA" id="ARBA00005194"/>
    </source>
</evidence>
<evidence type="ECO:0000256" key="3">
    <source>
        <dbReference type="ARBA" id="ARBA00022516"/>
    </source>
</evidence>
<evidence type="ECO:0000256" key="7">
    <source>
        <dbReference type="ARBA" id="ARBA00023267"/>
    </source>
</evidence>
<organism evidence="11 12">
    <name type="scientific">Nocardia nova</name>
    <dbReference type="NCBI Taxonomy" id="37330"/>
    <lineage>
        <taxon>Bacteria</taxon>
        <taxon>Bacillati</taxon>
        <taxon>Actinomycetota</taxon>
        <taxon>Actinomycetes</taxon>
        <taxon>Mycobacteriales</taxon>
        <taxon>Nocardiaceae</taxon>
        <taxon>Nocardia</taxon>
    </lineage>
</organism>
<dbReference type="RefSeq" id="WP_104364222.1">
    <property type="nucleotide sequence ID" value="NZ_PSYZ01000020.1"/>
</dbReference>
<dbReference type="PROSITE" id="PS50968">
    <property type="entry name" value="BIOTINYL_LIPOYL"/>
    <property type="match status" value="1"/>
</dbReference>
<dbReference type="EMBL" id="PSZD01000020">
    <property type="protein sequence ID" value="PPJ24300.1"/>
    <property type="molecule type" value="Genomic_DNA"/>
</dbReference>
<gene>
    <name evidence="11" type="ORF">C5F51_26315</name>
</gene>
<evidence type="ECO:0000256" key="2">
    <source>
        <dbReference type="ARBA" id="ARBA00017562"/>
    </source>
</evidence>
<comment type="catalytic activity">
    <reaction evidence="8">
        <text>N(6)-biotinyl-L-lysyl-[protein] + hydrogencarbonate + ATP = N(6)-carboxybiotinyl-L-lysyl-[protein] + ADP + phosphate + H(+)</text>
        <dbReference type="Rhea" id="RHEA:13501"/>
        <dbReference type="Rhea" id="RHEA-COMP:10505"/>
        <dbReference type="Rhea" id="RHEA-COMP:10506"/>
        <dbReference type="ChEBI" id="CHEBI:15378"/>
        <dbReference type="ChEBI" id="CHEBI:17544"/>
        <dbReference type="ChEBI" id="CHEBI:30616"/>
        <dbReference type="ChEBI" id="CHEBI:43474"/>
        <dbReference type="ChEBI" id="CHEBI:83144"/>
        <dbReference type="ChEBI" id="CHEBI:83145"/>
        <dbReference type="ChEBI" id="CHEBI:456216"/>
        <dbReference type="EC" id="6.3.4.14"/>
    </reaction>
    <physiologicalReaction direction="left-to-right" evidence="8">
        <dbReference type="Rhea" id="RHEA:13502"/>
    </physiologicalReaction>
</comment>
<dbReference type="PROSITE" id="PS00188">
    <property type="entry name" value="BIOTIN"/>
    <property type="match status" value="1"/>
</dbReference>
<evidence type="ECO:0000313" key="11">
    <source>
        <dbReference type="EMBL" id="PPJ24300.1"/>
    </source>
</evidence>
<comment type="function">
    <text evidence="9">This protein is a component of the acetyl coenzyme A carboxylase complex; first, biotin carboxylase catalyzes the carboxylation of the carrier protein and then the transcarboxylase transfers the carboxyl group to form malonyl-CoA.</text>
</comment>
<feature type="domain" description="Lipoyl-binding" evidence="10">
    <location>
        <begin position="83"/>
        <end position="166"/>
    </location>
</feature>
<protein>
    <recommendedName>
        <fullName evidence="2 9">Biotin carboxyl carrier protein of acetyl-CoA carboxylase</fullName>
    </recommendedName>
</protein>
<keyword evidence="7 9" id="KW-0092">Biotin</keyword>
<proteinExistence type="predicted"/>
<keyword evidence="5 9" id="KW-0443">Lipid metabolism</keyword>
<evidence type="ECO:0000259" key="10">
    <source>
        <dbReference type="PROSITE" id="PS50968"/>
    </source>
</evidence>
<dbReference type="InterPro" id="IPR001249">
    <property type="entry name" value="AcCoA_biotinCC"/>
</dbReference>
<dbReference type="Proteomes" id="UP000238356">
    <property type="component" value="Unassembled WGS sequence"/>
</dbReference>
<name>A0A2S6A016_9NOCA</name>
<keyword evidence="6 9" id="KW-0275">Fatty acid biosynthesis</keyword>
<dbReference type="GO" id="GO:0004075">
    <property type="term" value="F:biotin carboxylase activity"/>
    <property type="evidence" value="ECO:0007669"/>
    <property type="project" value="UniProtKB-EC"/>
</dbReference>
<evidence type="ECO:0000313" key="12">
    <source>
        <dbReference type="Proteomes" id="UP000238356"/>
    </source>
</evidence>
<comment type="pathway">
    <text evidence="1 9">Lipid metabolism; fatty acid biosynthesis.</text>
</comment>
<dbReference type="PANTHER" id="PTHR45266">
    <property type="entry name" value="OXALOACETATE DECARBOXYLASE ALPHA CHAIN"/>
    <property type="match status" value="1"/>
</dbReference>
<dbReference type="PRINTS" id="PR01071">
    <property type="entry name" value="ACOABIOTINCC"/>
</dbReference>
<dbReference type="UniPathway" id="UPA00094"/>
<accession>A0A2S6A016</accession>
<keyword evidence="12" id="KW-1185">Reference proteome</keyword>
<evidence type="ECO:0000256" key="6">
    <source>
        <dbReference type="ARBA" id="ARBA00023160"/>
    </source>
</evidence>
<dbReference type="AlphaFoldDB" id="A0A2S6A016"/>
<keyword evidence="3 9" id="KW-0444">Lipid biosynthesis</keyword>
<dbReference type="SUPFAM" id="SSF51230">
    <property type="entry name" value="Single hybrid motif"/>
    <property type="match status" value="1"/>
</dbReference>
<reference evidence="11 12" key="1">
    <citation type="submission" date="2018-02" db="EMBL/GenBank/DDBJ databases">
        <title>8 Nocardia nova and 1 Nocardia cyriacigeorgica strain used for evolution to TMP-SMX.</title>
        <authorList>
            <person name="Mehta H."/>
            <person name="Weng J."/>
            <person name="Shamoo Y."/>
        </authorList>
    </citation>
    <scope>NUCLEOTIDE SEQUENCE [LARGE SCALE GENOMIC DNA]</scope>
    <source>
        <strain evidence="11 12">BAA2227</strain>
    </source>
</reference>
<dbReference type="CDD" id="cd06850">
    <property type="entry name" value="biotinyl_domain"/>
    <property type="match status" value="1"/>
</dbReference>
<dbReference type="GO" id="GO:0009317">
    <property type="term" value="C:acetyl-CoA carboxylase complex"/>
    <property type="evidence" value="ECO:0007669"/>
    <property type="project" value="InterPro"/>
</dbReference>
<keyword evidence="4 9" id="KW-0276">Fatty acid metabolism</keyword>
<dbReference type="GO" id="GO:0006633">
    <property type="term" value="P:fatty acid biosynthetic process"/>
    <property type="evidence" value="ECO:0007669"/>
    <property type="project" value="UniProtKB-UniPathway"/>
</dbReference>
<evidence type="ECO:0000256" key="8">
    <source>
        <dbReference type="ARBA" id="ARBA00048501"/>
    </source>
</evidence>
<sequence length="168" mass="17337">MTAMDENVTPTPELDAAQHDYLQILDAIQSGALRLLAGFPAQPSGLRIQVGEVTVEAQWPQGSGEAGVSAGAAPAPAIATGVATEVAVTDPVIRAPSVGVFYRSPQPGAEPFVAVGDRVSPGRQVGIVEAMKLMIPVTAEVGGVVTAILKQDGESVQFDEPLFSYSPE</sequence>
<comment type="caution">
    <text evidence="11">The sequence shown here is derived from an EMBL/GenBank/DDBJ whole genome shotgun (WGS) entry which is preliminary data.</text>
</comment>
<evidence type="ECO:0000256" key="9">
    <source>
        <dbReference type="RuleBase" id="RU364072"/>
    </source>
</evidence>
<evidence type="ECO:0000256" key="4">
    <source>
        <dbReference type="ARBA" id="ARBA00022832"/>
    </source>
</evidence>
<dbReference type="InterPro" id="IPR001882">
    <property type="entry name" value="Biotin_BS"/>
</dbReference>
<dbReference type="InterPro" id="IPR000089">
    <property type="entry name" value="Biotin_lipoyl"/>
</dbReference>
<dbReference type="InterPro" id="IPR011053">
    <property type="entry name" value="Single_hybrid_motif"/>
</dbReference>
<dbReference type="Pfam" id="PF00364">
    <property type="entry name" value="Biotin_lipoyl"/>
    <property type="match status" value="1"/>
</dbReference>